<dbReference type="Gene3D" id="2.60.120.290">
    <property type="entry name" value="Spermadhesin, CUB domain"/>
    <property type="match status" value="24"/>
</dbReference>
<feature type="domain" description="CUB" evidence="18">
    <location>
        <begin position="520"/>
        <end position="644"/>
    </location>
</feature>
<feature type="domain" description="CUB" evidence="18">
    <location>
        <begin position="2381"/>
        <end position="2503"/>
    </location>
</feature>
<feature type="domain" description="CUB" evidence="18">
    <location>
        <begin position="1834"/>
        <end position="1948"/>
    </location>
</feature>
<dbReference type="PROSITE" id="PS01187">
    <property type="entry name" value="EGF_CA"/>
    <property type="match status" value="1"/>
</dbReference>
<dbReference type="InterPro" id="IPR000152">
    <property type="entry name" value="EGF-type_Asp/Asn_hydroxyl_site"/>
</dbReference>
<keyword evidence="8" id="KW-0677">Repeat</keyword>
<dbReference type="Gene3D" id="2.10.25.10">
    <property type="entry name" value="Laminin"/>
    <property type="match status" value="6"/>
</dbReference>
<dbReference type="InterPro" id="IPR018097">
    <property type="entry name" value="EGF_Ca-bd_CS"/>
</dbReference>
<evidence type="ECO:0000256" key="6">
    <source>
        <dbReference type="ARBA" id="ARBA00022691"/>
    </source>
</evidence>
<evidence type="ECO:0000256" key="2">
    <source>
        <dbReference type="ARBA" id="ARBA00011890"/>
    </source>
</evidence>
<dbReference type="CDD" id="cd00054">
    <property type="entry name" value="EGF_CA"/>
    <property type="match status" value="4"/>
</dbReference>
<evidence type="ECO:0000256" key="14">
    <source>
        <dbReference type="ARBA" id="ARBA00040923"/>
    </source>
</evidence>
<dbReference type="Pfam" id="PF00008">
    <property type="entry name" value="EGF"/>
    <property type="match status" value="2"/>
</dbReference>
<protein>
    <recommendedName>
        <fullName evidence="14">Protein-L-isoaspartate(D-aspartate) O-methyltransferase</fullName>
        <ecNumber evidence="2">2.1.1.77</ecNumber>
    </recommendedName>
    <alternativeName>
        <fullName evidence="12">L-isoaspartyl protein carboxyl methyltransferase</fullName>
    </alternativeName>
    <alternativeName>
        <fullName evidence="15">Protein L-isoaspartyl/D-aspartyl methyltransferase</fullName>
    </alternativeName>
    <alternativeName>
        <fullName evidence="11">Protein-beta-aspartate methyltransferase</fullName>
    </alternativeName>
</protein>
<feature type="domain" description="CUB" evidence="18">
    <location>
        <begin position="3231"/>
        <end position="3364"/>
    </location>
</feature>
<evidence type="ECO:0000256" key="3">
    <source>
        <dbReference type="ARBA" id="ARBA00022536"/>
    </source>
</evidence>
<dbReference type="FunFam" id="2.10.25.10:FF:000038">
    <property type="entry name" value="Fibrillin 2"/>
    <property type="match status" value="1"/>
</dbReference>
<feature type="domain" description="CUB" evidence="18">
    <location>
        <begin position="3496"/>
        <end position="3602"/>
    </location>
</feature>
<dbReference type="InterPro" id="IPR035914">
    <property type="entry name" value="Sperma_CUB_dom_sf"/>
</dbReference>
<evidence type="ECO:0000256" key="10">
    <source>
        <dbReference type="ARBA" id="ARBA00023180"/>
    </source>
</evidence>
<accession>A0A915PLB9</accession>
<feature type="disulfide bond" evidence="17">
    <location>
        <begin position="112"/>
        <end position="121"/>
    </location>
</feature>
<dbReference type="InterPro" id="IPR000682">
    <property type="entry name" value="PCMT"/>
</dbReference>
<comment type="caution">
    <text evidence="17">Lacks conserved residue(s) required for the propagation of feature annotation.</text>
</comment>
<feature type="domain" description="CUB" evidence="18">
    <location>
        <begin position="1157"/>
        <end position="1288"/>
    </location>
</feature>
<comment type="catalytic activity">
    <reaction evidence="13">
        <text>[protein]-L-isoaspartate + S-adenosyl-L-methionine = [protein]-L-isoaspartate alpha-methyl ester + S-adenosyl-L-homocysteine</text>
        <dbReference type="Rhea" id="RHEA:12705"/>
        <dbReference type="Rhea" id="RHEA-COMP:12143"/>
        <dbReference type="Rhea" id="RHEA-COMP:12144"/>
        <dbReference type="ChEBI" id="CHEBI:57856"/>
        <dbReference type="ChEBI" id="CHEBI:59789"/>
        <dbReference type="ChEBI" id="CHEBI:90596"/>
        <dbReference type="ChEBI" id="CHEBI:90598"/>
        <dbReference type="EC" id="2.1.1.77"/>
    </reaction>
    <physiologicalReaction direction="left-to-right" evidence="13">
        <dbReference type="Rhea" id="RHEA:12706"/>
    </physiologicalReaction>
</comment>
<feature type="domain" description="CUB" evidence="18">
    <location>
        <begin position="1289"/>
        <end position="1418"/>
    </location>
</feature>
<reference evidence="21" key="1">
    <citation type="submission" date="2022-11" db="UniProtKB">
        <authorList>
            <consortium name="WormBaseParasite"/>
        </authorList>
    </citation>
    <scope>IDENTIFICATION</scope>
</reference>
<dbReference type="NCBIfam" id="TIGR00080">
    <property type="entry name" value="pimt"/>
    <property type="match status" value="2"/>
</dbReference>
<feature type="domain" description="EGF-like" evidence="19">
    <location>
        <begin position="261"/>
        <end position="300"/>
    </location>
</feature>
<evidence type="ECO:0000313" key="20">
    <source>
        <dbReference type="Proteomes" id="UP000887581"/>
    </source>
</evidence>
<keyword evidence="7" id="KW-0732">Signal</keyword>
<evidence type="ECO:0000256" key="15">
    <source>
        <dbReference type="ARBA" id="ARBA00042126"/>
    </source>
</evidence>
<dbReference type="FunFam" id="2.60.120.290:FF:000013">
    <property type="entry name" value="Membrane frizzled-related protein"/>
    <property type="match status" value="1"/>
</dbReference>
<dbReference type="InterPro" id="IPR029063">
    <property type="entry name" value="SAM-dependent_MTases_sf"/>
</dbReference>
<dbReference type="SMART" id="SM00179">
    <property type="entry name" value="EGF_CA"/>
    <property type="match status" value="5"/>
</dbReference>
<dbReference type="PROSITE" id="PS00010">
    <property type="entry name" value="ASX_HYDROXYL"/>
    <property type="match status" value="1"/>
</dbReference>
<dbReference type="PANTHER" id="PTHR24251">
    <property type="entry name" value="OVOCHYMASE-RELATED"/>
    <property type="match status" value="1"/>
</dbReference>
<feature type="domain" description="CUB" evidence="18">
    <location>
        <begin position="2841"/>
        <end position="2965"/>
    </location>
</feature>
<feature type="domain" description="CUB" evidence="18">
    <location>
        <begin position="3615"/>
        <end position="3765"/>
    </location>
</feature>
<dbReference type="Pfam" id="PF00431">
    <property type="entry name" value="CUB"/>
    <property type="match status" value="20"/>
</dbReference>
<keyword evidence="5" id="KW-0808">Transferase</keyword>
<evidence type="ECO:0000256" key="17">
    <source>
        <dbReference type="PROSITE-ProRule" id="PRU00076"/>
    </source>
</evidence>
<dbReference type="FunFam" id="3.40.50.150:FF:000027">
    <property type="entry name" value="Protein-L-isoaspartate O-methyltransferase"/>
    <property type="match status" value="1"/>
</dbReference>
<evidence type="ECO:0000259" key="18">
    <source>
        <dbReference type="PROSITE" id="PS01180"/>
    </source>
</evidence>
<feature type="domain" description="EGF-like" evidence="19">
    <location>
        <begin position="176"/>
        <end position="215"/>
    </location>
</feature>
<evidence type="ECO:0000256" key="16">
    <source>
        <dbReference type="PROSITE-ProRule" id="PRU00059"/>
    </source>
</evidence>
<dbReference type="PROSITE" id="PS00022">
    <property type="entry name" value="EGF_1"/>
    <property type="match status" value="4"/>
</dbReference>
<feature type="disulfide bond" evidence="17">
    <location>
        <begin position="376"/>
        <end position="385"/>
    </location>
</feature>
<feature type="domain" description="EGF-like" evidence="19">
    <location>
        <begin position="43"/>
        <end position="79"/>
    </location>
</feature>
<dbReference type="Pfam" id="PF01135">
    <property type="entry name" value="PCMT"/>
    <property type="match status" value="2"/>
</dbReference>
<dbReference type="GO" id="GO:0032259">
    <property type="term" value="P:methylation"/>
    <property type="evidence" value="ECO:0007669"/>
    <property type="project" value="UniProtKB-KW"/>
</dbReference>
<dbReference type="InterPro" id="IPR001881">
    <property type="entry name" value="EGF-like_Ca-bd_dom"/>
</dbReference>
<evidence type="ECO:0000256" key="4">
    <source>
        <dbReference type="ARBA" id="ARBA00022603"/>
    </source>
</evidence>
<sequence length="4390" mass="492148">MIADITKRLDLISSKKKEGNGRKFRNLLNALKSHVALLDARLRKDECADNPCMNGATCIDLYNKFMCICAPHFEGETCEKRIDECSLYQGTPAGCQNNASCLLRPGGFHCVCPQGFHGTLCQLRATACEFSLDLCGPAGHCIPTQPDPELNEPGYRCLCEWGYRSSADKKNPVCEDVNECDSNPCYPGTACINLPGSFKCAGCPSGMTGNGMVCVDIDECADENLDTCSKDPPVKCINTIGSYECAPCPPGYKGDGRICKKQNPCELSPCHPKAKCYNMGTSSLNEEGFRCECPSGMIGDGIGTEGCYHSNVTLCRSDTCYNQGTCQIISEEEYKCHCRWGYVGKHCELATACLNNVCRGRGECLIKQDGSTECICLRGYYGPTCEYEEDGCGGHITNETGTIKYPDWTWYHFGRNKTCEWIITVSETHKVIEMKFTTFHLPSRLATCAVADANVTLRDGEFANSPLVGVFCGPRGSTTVPTSRPIYFSSNKAYIAFASGTSSIGIGGFALEWRTVEKKCGGRLYSDDGEISLHGYERNEVCQWHVSVNPKMHIEITVEPMKLATGDIRNCSLNSLELFDGSEVDETERILHLCSSEATRTLVRTTLPYFTVYFRSDYPTDFPEEHCDGDPICSRGFTIRYRTIKLDKDCGGIILPNADGVFDGYIYSPNYGFNYFPNLDCLWLLDASATAAGYDEKVIKAEIVDLDVPSASARSIQRSFNFRFSHLETGGPSQRLLSLLRPCRFDYITFKDGGDASHPILGRYCNSKRPEGPIVSSGPKMVIQFHSNQSINGKGFKIHYSAVCEKHFTSPNGTIQSFNYPNGSAQPFKCTYVIDAEKTKAIRLKFSFIGLNTDIKTCFYDTINHNRLEDYVEFSGSHESHDQINKRYVCARYPFVAPDGEMVTSASRPLKITLSSSGIHNKGILFLYEQFDVGCGGIFEGESGQITSPNYPEKYLAHMYCIYVINTPGKRVRLTFGAFELEVVPNREDCSFDSVEIYDTYINDNDHSKLHGRFCGTLLPPPILSTESRLTVVFKSDRSVNGAGFMAKWEVVDDKTDCHRTYTATSGTITIHAETEMKFAQCDYQIALQTSKRILLRFENMSAPCEEGTLMLRNGVNEQSPGFGGLFRDSEVCDDHPVKELRSQGSRVFMRLMTRNAPSALFTIHYEQIDSGYGALSAPQYPLKDSRTLNCDWHIHVAAGNRVRFTITVLDDLNSADSSGFCSSFAPNYIDVAEGSTASARILRRYCKKEVSLSSVDSETNELTVRYRQHGGTHFGSLFGYLAHYTTICNDILLFGHHGVLQSPGYPERTLENRFCKWRIQTTKGNRIRLLFHFFSITESNTRFTPSCRINYLEFGENQILISSVTINNQQNHTKTIQKFCDRVGKPVWILTENEFIDITFSSKNEPENHFWLSWSNEGCGGDITSPTTVIVDVKKLVNSSKIYECTWKIVAPIGMRVLFQIEKLSIFEIVEGCTGNDAEQFSGLAFYSGTSNATGFAQKVICSSTEKINYTSHTNELFVKFKIPSKLAKPNSEKHIMTGKISFIPAKAGDECGAVVEIKQNDTVQLHSPNYPNLYPKSIECIWLIKAPNGHLIRFNLTHYTVLNYHPQRPDMKIWRSNFATNITCQNSQSILEGSITFYDGNNTNMEMLERFCHNLKQPKVITSTTEQALVTFQGGPYERAYLSGDDERAHHIGFLLYLSLTCGGTLHAETELKTFQLHVIKEEECKFLIKAKDGQHVYLRLDQLHFNKRKTPKIRGKSRATVTVYDGASEDASILGMYHLECNPSSSGQMSHTCANRELRSTGSVLSVYLRELSTLHLEHIHFSYSTHIESCGGTIQSLAGIIYYPFIENDFECEWFIGNTEGNKVELEIFMLKLPFSEYCAESYLEIRENNSSGKIFLRACSFEDVMPTIVSRAFWIKIRYINSEDDNGDVEPLKPELKIKFKKIFGGVTSDAVISSPAADDWKLMDYAPLEWTLIGQENHWLKISIKSIEIPDERDENNIDVEQRDALKGLIFNEGICSLNTENDGCGQVEFVHAGYTPPKGTATDFFIKSHLATVLFNAPPGSSFRLTWKNVPIATANASLHESNRTITVGSMPEFGCGGTLTATYDSQYLTNPGGISADGKFTTILPHKSTIGMWRSVHMHRLSRWNGGYANNLKCRWTIIRPMFAGLMLKIISMDLEEHVDCRFDYVAISSDTGGVEYEGGQLVGNIIKFCKHNDVGTEELFSSEESVTIFFMTDRNRGGQGFVIEYKLVCHSFDYIPASLGVFNRIVQSPNYPKAYSSNLSCSWTILLESNRPILAKFLSLDIEDSPLCRKDSIIVHSSPIYLEGAVTDKLCGNLSGWNKTFPNGRLFISFTTDLNITRKGFALQLIEQVHDCSSDRLILAEGDPPKVLSSPGFPKISPNSLDCIWTISAVSGHRIKFTVDPTSFILEDISMEEKCSGNFLEIRDGPSKLSPLIGRYCGNQPPSTLFSTGSYLNIHYQTDSFSHSSAWNATYEIASCGGSVVIPVDGNSVITSPNYPEPYPSQTSCDWTVVAPRGHYVNATFDHLWILFSENCTEDSVALRERNSTGEYIVKPVCASSAVRGKHFTSSRNIMDVSFRSNNTVGRSSRLFCLERKCGFHLSLASSKIECGGDISDDSGYITIPGYPDQLQTHIICDWEFRAGIGFRYVFDFAFVKEENFYQTTYNELGCYPDVYIANGLNSLTDYYGFVHRTFCSNETRFVSTADLVTIHYNDRATTYERQNMREHDISSEKIYAPFRITYFKVPAEYDENACMYHVKKNKTIELLGAKIPRYHSATSSDIAFGNEPWPFEARFCEGSLKKADNFTVALPHKTCGGLIRGPEEGVLTSPGFSGKENSTYKSNTQCVWSLKAPKGQIVKVKITDMDLEYNVECKHDFLKLFEGGGTDASLVHVYCNNPQDEPLQDRFKEVKSKGRYLTLYFYSDRSIERKGFRLEYSFSSFEDECGFTTNRMTGIVTSPKSPHDYPNNAYCLWDISVPLGYHVALHFNRFDVQQSDDCSKDYVKISQEHQSRALAPVGGYYFLFDHEEELRKICGYETPHVFRSESNRIKIEFKSDDKITGKGFNITWKSECGTVFRLNHGVVTSPHYPRFYPNEDMECNYLIEPEYNGTLIIMLKILDLELDPYITDYNRQPCNTDFLEIRDISSKRVIDTFCANRDISNEIAPLSIKGPVGVRFISNTSLFEDLLNRRKHRRGFKISYALSKCGGEINLKEDAGLLSAVVSSPGFPLPYHHNLDCVWNITAPEKRIISIKQVLFQKIFILHTCIVNLNLEESSDCLFDFVEFFDGPQMSNKTSMGKFCGTIVPTNQMLTTGRFLVVRFYSDRSASRGGFKIIVTASLGPDEGCGGEINIDNTYELRAPLNPKTGQYYNFLRCGWTMKAPIGKVLEVKLEDFELEAPDVETERCYDYIVIYDGYKTISPMLLSNTCKITEQLPLIMKSSYRTLYIYFESDSDKTFHGFTIKFQVIAAPCGGRRIAATEPVELHYESEKTLTRTFPKHERCRWIIYSKEQMPLHVSFSQFSFPSLTPDCTDEYMEIRDAGTSADCHHPACRDIGSGLQTVRLCGNTLPADFISGTSVIQITTSAVLQTCNRTIDTRKSTNGHITSPNYPNAYDHNSSCSTTLVTSDGYQIFLVFKDFKLEKMRRSFNGRLSSSIREMLTGRRGFGPFQNVIDQYNGFYNNEFCEYDYIEISDPFENRTERYCDYKLPPSFLSSSNTLEIYFKSDSTMANGGYDAYYYTVKPSVDSPAFVYYDFGVISEPQGAVTNIGYPGYKNRQRMRWRIAPPNGHKCKLTLLKMDFGKSINGECTEGDHLVFGEIKSEGLENIPLNYLPCRDAVRATFPKDMSIEPGTSVLLEFYTDDNVADNGFISKVRSKKFHLNNEVTSIRLSSLLGDSNTLLVLWTNEAQGRDEAEARARLCPGAIVRCSLHISSSQDIFLLEWFKFYIPDAGLDFGDIKSERVEEVMLSVDRADFCSQNPYQDCPQQIGFNATISAPHMHALALELLKDYLNDGDSALDIGSGSGYLTVCMALMVGKRGTVVGIDHIKELVDLSISNINKHHGNLIRDGRITMIVGDGRNGYRVGAPYKAIHVGAAAPKLLHTLVDQLASGGRMVIPVGDAFSDQKFVQVDKDLNGNVKIQELFGVLFVPLTDKKYQLGNGLFRDERVRITMLRVDRADFCPRNPYLDNPEPIGCNATISAPHMHAAALERLKDHLTEGDRALDIGSGSGYLTTCMAYMVGPSGKVVGVEHIRQLVDFSVDNIKKNHGSLLEGRVLIVEGDGRKGFPQCAPYKAIHVGAAAPNVPHEVLLSQLAPGGRMLIPVGAAHSDQRFLQIDKDSRGQVTVNDLMGVIYVPLTNKESQIGQDH</sequence>
<dbReference type="GO" id="GO:0005509">
    <property type="term" value="F:calcium ion binding"/>
    <property type="evidence" value="ECO:0007669"/>
    <property type="project" value="InterPro"/>
</dbReference>
<keyword evidence="3 17" id="KW-0245">EGF-like domain</keyword>
<dbReference type="SUPFAM" id="SSF49854">
    <property type="entry name" value="Spermadhesin, CUB domain"/>
    <property type="match status" value="24"/>
</dbReference>
<dbReference type="SMART" id="SM00042">
    <property type="entry name" value="CUB"/>
    <property type="match status" value="22"/>
</dbReference>
<dbReference type="PROSITE" id="PS01180">
    <property type="entry name" value="CUB"/>
    <property type="match status" value="22"/>
</dbReference>
<feature type="domain" description="CUB" evidence="18">
    <location>
        <begin position="804"/>
        <end position="931"/>
    </location>
</feature>
<feature type="domain" description="CUB" evidence="18">
    <location>
        <begin position="2103"/>
        <end position="2257"/>
    </location>
</feature>
<evidence type="ECO:0000256" key="7">
    <source>
        <dbReference type="ARBA" id="ARBA00022729"/>
    </source>
</evidence>
<evidence type="ECO:0000256" key="12">
    <source>
        <dbReference type="ARBA" id="ARBA00031350"/>
    </source>
</evidence>
<dbReference type="FunFam" id="2.10.25.10:FF:000472">
    <property type="entry name" value="Uncharacterized protein, isoform A"/>
    <property type="match status" value="1"/>
</dbReference>
<dbReference type="FunFam" id="2.60.120.290:FF:000005">
    <property type="entry name" value="Procollagen C-endopeptidase enhancer 1"/>
    <property type="match status" value="2"/>
</dbReference>
<feature type="domain" description="EGF-like" evidence="19">
    <location>
        <begin position="81"/>
        <end position="122"/>
    </location>
</feature>
<dbReference type="PROSITE" id="PS01186">
    <property type="entry name" value="EGF_2"/>
    <property type="match status" value="3"/>
</dbReference>
<feature type="domain" description="EGF-like" evidence="19">
    <location>
        <begin position="311"/>
        <end position="348"/>
    </location>
</feature>
<feature type="domain" description="CUB" evidence="18">
    <location>
        <begin position="1553"/>
        <end position="1703"/>
    </location>
</feature>
<dbReference type="CDD" id="cd02440">
    <property type="entry name" value="AdoMet_MTases"/>
    <property type="match status" value="1"/>
</dbReference>
<feature type="domain" description="CUB" evidence="18">
    <location>
        <begin position="2505"/>
        <end position="2632"/>
    </location>
</feature>
<dbReference type="SUPFAM" id="SSF53335">
    <property type="entry name" value="S-adenosyl-L-methionine-dependent methyltransferases"/>
    <property type="match status" value="2"/>
</dbReference>
<organism evidence="20 21">
    <name type="scientific">Setaria digitata</name>
    <dbReference type="NCBI Taxonomy" id="48799"/>
    <lineage>
        <taxon>Eukaryota</taxon>
        <taxon>Metazoa</taxon>
        <taxon>Ecdysozoa</taxon>
        <taxon>Nematoda</taxon>
        <taxon>Chromadorea</taxon>
        <taxon>Rhabditida</taxon>
        <taxon>Spirurina</taxon>
        <taxon>Spiruromorpha</taxon>
        <taxon>Filarioidea</taxon>
        <taxon>Setariidae</taxon>
        <taxon>Setaria</taxon>
    </lineage>
</organism>
<dbReference type="SUPFAM" id="SSF57196">
    <property type="entry name" value="EGF/Laminin"/>
    <property type="match status" value="4"/>
</dbReference>
<evidence type="ECO:0000313" key="21">
    <source>
        <dbReference type="WBParaSite" id="sdigi.contig163.g5491.t1"/>
    </source>
</evidence>
<feature type="domain" description="CUB" evidence="18">
    <location>
        <begin position="2636"/>
        <end position="2771"/>
    </location>
</feature>
<keyword evidence="10" id="KW-0325">Glycoprotein</keyword>
<feature type="domain" description="CUB" evidence="18">
    <location>
        <begin position="392"/>
        <end position="516"/>
    </location>
</feature>
<dbReference type="GO" id="GO:0004719">
    <property type="term" value="F:protein-L-isoaspartate (D-aspartate) O-methyltransferase activity"/>
    <property type="evidence" value="ECO:0007669"/>
    <property type="project" value="UniProtKB-EC"/>
</dbReference>
<feature type="disulfide bond" evidence="17">
    <location>
        <begin position="69"/>
        <end position="78"/>
    </location>
</feature>
<feature type="domain" description="CUB" evidence="18">
    <location>
        <begin position="650"/>
        <end position="803"/>
    </location>
</feature>
<evidence type="ECO:0000256" key="1">
    <source>
        <dbReference type="ARBA" id="ARBA00005369"/>
    </source>
</evidence>
<keyword evidence="6" id="KW-0949">S-adenosyl-L-methionine</keyword>
<dbReference type="CDD" id="cd00041">
    <property type="entry name" value="CUB"/>
    <property type="match status" value="18"/>
</dbReference>
<feature type="domain" description="CUB" evidence="18">
    <location>
        <begin position="2971"/>
        <end position="3097"/>
    </location>
</feature>
<feature type="domain" description="CUB" evidence="18">
    <location>
        <begin position="1420"/>
        <end position="1522"/>
    </location>
</feature>
<dbReference type="Gene3D" id="3.40.50.150">
    <property type="entry name" value="Vaccinia Virus protein VP39"/>
    <property type="match status" value="2"/>
</dbReference>
<dbReference type="Pfam" id="PF07645">
    <property type="entry name" value="EGF_CA"/>
    <property type="match status" value="2"/>
</dbReference>
<feature type="disulfide bond" evidence="16">
    <location>
        <begin position="392"/>
        <end position="419"/>
    </location>
</feature>
<evidence type="ECO:0000256" key="13">
    <source>
        <dbReference type="ARBA" id="ARBA00035815"/>
    </source>
</evidence>
<comment type="similarity">
    <text evidence="1">Belongs to the methyltransferase superfamily. L-isoaspartyl/D-aspartyl protein methyltransferase family.</text>
</comment>
<feature type="disulfide bond" evidence="16">
    <location>
        <begin position="1289"/>
        <end position="1316"/>
    </location>
</feature>
<keyword evidence="9 17" id="KW-1015">Disulfide bond</keyword>
<feature type="domain" description="CUB" evidence="18">
    <location>
        <begin position="2258"/>
        <end position="2377"/>
    </location>
</feature>
<dbReference type="InterPro" id="IPR049883">
    <property type="entry name" value="NOTCH1_EGF-like"/>
</dbReference>
<feature type="disulfide bond" evidence="16">
    <location>
        <begin position="3098"/>
        <end position="3125"/>
    </location>
</feature>
<feature type="domain" description="EGF-like" evidence="19">
    <location>
        <begin position="349"/>
        <end position="386"/>
    </location>
</feature>
<evidence type="ECO:0000256" key="11">
    <source>
        <dbReference type="ARBA" id="ARBA00031323"/>
    </source>
</evidence>
<evidence type="ECO:0000256" key="9">
    <source>
        <dbReference type="ARBA" id="ARBA00023157"/>
    </source>
</evidence>
<dbReference type="EC" id="2.1.1.77" evidence="2"/>
<dbReference type="InterPro" id="IPR000742">
    <property type="entry name" value="EGF"/>
</dbReference>
<evidence type="ECO:0000256" key="5">
    <source>
        <dbReference type="ARBA" id="ARBA00022679"/>
    </source>
</evidence>
<dbReference type="PROSITE" id="PS50026">
    <property type="entry name" value="EGF_3"/>
    <property type="match status" value="6"/>
</dbReference>
<feature type="domain" description="CUB" evidence="18">
    <location>
        <begin position="3371"/>
        <end position="3492"/>
    </location>
</feature>
<name>A0A915PLB9_9BILA</name>
<evidence type="ECO:0000259" key="19">
    <source>
        <dbReference type="PROSITE" id="PS50026"/>
    </source>
</evidence>
<dbReference type="Proteomes" id="UP000887581">
    <property type="component" value="Unplaced"/>
</dbReference>
<feature type="domain" description="CUB" evidence="18">
    <location>
        <begin position="935"/>
        <end position="1052"/>
    </location>
</feature>
<feature type="domain" description="CUB" evidence="18">
    <location>
        <begin position="3098"/>
        <end position="3229"/>
    </location>
</feature>
<feature type="disulfide bond" evidence="17">
    <location>
        <begin position="338"/>
        <end position="347"/>
    </location>
</feature>
<keyword evidence="4" id="KW-0489">Methyltransferase</keyword>
<keyword evidence="20" id="KW-1185">Reference proteome</keyword>
<proteinExistence type="inferred from homology"/>
<evidence type="ECO:0000256" key="8">
    <source>
        <dbReference type="ARBA" id="ARBA00022737"/>
    </source>
</evidence>
<dbReference type="WBParaSite" id="sdigi.contig163.g5491.t1">
    <property type="protein sequence ID" value="sdigi.contig163.g5491.t1"/>
    <property type="gene ID" value="sdigi.contig163.g5491"/>
</dbReference>
<dbReference type="InterPro" id="IPR000859">
    <property type="entry name" value="CUB_dom"/>
</dbReference>
<dbReference type="SMART" id="SM00181">
    <property type="entry name" value="EGF"/>
    <property type="match status" value="8"/>
</dbReference>